<dbReference type="AlphaFoldDB" id="A0A0E9UDQ5"/>
<evidence type="ECO:0000313" key="1">
    <source>
        <dbReference type="EMBL" id="JAH63911.1"/>
    </source>
</evidence>
<protein>
    <submittedName>
        <fullName evidence="1">Uncharacterized protein</fullName>
    </submittedName>
</protein>
<sequence>MHFSSNRILVNLGLYPEFTCKGRPASSV</sequence>
<reference evidence="1" key="1">
    <citation type="submission" date="2014-11" db="EMBL/GenBank/DDBJ databases">
        <authorList>
            <person name="Amaro Gonzalez C."/>
        </authorList>
    </citation>
    <scope>NUCLEOTIDE SEQUENCE</scope>
</reference>
<accession>A0A0E9UDQ5</accession>
<organism evidence="1">
    <name type="scientific">Anguilla anguilla</name>
    <name type="common">European freshwater eel</name>
    <name type="synonym">Muraena anguilla</name>
    <dbReference type="NCBI Taxonomy" id="7936"/>
    <lineage>
        <taxon>Eukaryota</taxon>
        <taxon>Metazoa</taxon>
        <taxon>Chordata</taxon>
        <taxon>Craniata</taxon>
        <taxon>Vertebrata</taxon>
        <taxon>Euteleostomi</taxon>
        <taxon>Actinopterygii</taxon>
        <taxon>Neopterygii</taxon>
        <taxon>Teleostei</taxon>
        <taxon>Anguilliformes</taxon>
        <taxon>Anguillidae</taxon>
        <taxon>Anguilla</taxon>
    </lineage>
</organism>
<dbReference type="EMBL" id="GBXM01044666">
    <property type="protein sequence ID" value="JAH63911.1"/>
    <property type="molecule type" value="Transcribed_RNA"/>
</dbReference>
<reference evidence="1" key="2">
    <citation type="journal article" date="2015" name="Fish Shellfish Immunol.">
        <title>Early steps in the European eel (Anguilla anguilla)-Vibrio vulnificus interaction in the gills: Role of the RtxA13 toxin.</title>
        <authorList>
            <person name="Callol A."/>
            <person name="Pajuelo D."/>
            <person name="Ebbesson L."/>
            <person name="Teles M."/>
            <person name="MacKenzie S."/>
            <person name="Amaro C."/>
        </authorList>
    </citation>
    <scope>NUCLEOTIDE SEQUENCE</scope>
</reference>
<name>A0A0E9UDQ5_ANGAN</name>
<proteinExistence type="predicted"/>